<evidence type="ECO:0000256" key="1">
    <source>
        <dbReference type="ARBA" id="ARBA00023125"/>
    </source>
</evidence>
<keyword evidence="7" id="KW-1185">Reference proteome</keyword>
<dbReference type="EMBL" id="JARAWP010000058">
    <property type="protein sequence ID" value="MDX3025868.1"/>
    <property type="molecule type" value="Genomic_DNA"/>
</dbReference>
<evidence type="ECO:0000256" key="2">
    <source>
        <dbReference type="PROSITE-ProRule" id="PRU00335"/>
    </source>
</evidence>
<gene>
    <name evidence="5" type="ORF">PV399_43345</name>
    <name evidence="6" type="ORF">PV666_49620</name>
</gene>
<sequence length="125" mass="13352">MRYGRDLKQATQRRIIEAAGRQLKADGIDGSGTAALMADTGLANGAFYPHFDSTDDLVASTVADQIREQCETPEAEAPGHAGVEETLRAHLAVRHRDSPEHGCPSASLLGTEDRRQGAGRSRGEP</sequence>
<dbReference type="AlphaFoldDB" id="A0AAP6EKP7"/>
<name>A0AAP6EKP7_9ACTN</name>
<feature type="compositionally biased region" description="Basic and acidic residues" evidence="3">
    <location>
        <begin position="111"/>
        <end position="125"/>
    </location>
</feature>
<evidence type="ECO:0000313" key="6">
    <source>
        <dbReference type="EMBL" id="MDX3025868.1"/>
    </source>
</evidence>
<dbReference type="PROSITE" id="PS50977">
    <property type="entry name" value="HTH_TETR_2"/>
    <property type="match status" value="1"/>
</dbReference>
<dbReference type="InterPro" id="IPR009057">
    <property type="entry name" value="Homeodomain-like_sf"/>
</dbReference>
<dbReference type="Pfam" id="PF00440">
    <property type="entry name" value="TetR_N"/>
    <property type="match status" value="1"/>
</dbReference>
<dbReference type="InterPro" id="IPR001647">
    <property type="entry name" value="HTH_TetR"/>
</dbReference>
<dbReference type="SUPFAM" id="SSF46689">
    <property type="entry name" value="Homeodomain-like"/>
    <property type="match status" value="1"/>
</dbReference>
<proteinExistence type="predicted"/>
<dbReference type="EMBL" id="JARAWC010000060">
    <property type="protein sequence ID" value="MDX2966497.1"/>
    <property type="molecule type" value="Genomic_DNA"/>
</dbReference>
<comment type="caution">
    <text evidence="5">The sequence shown here is derived from an EMBL/GenBank/DDBJ whole genome shotgun (WGS) entry which is preliminary data.</text>
</comment>
<protein>
    <submittedName>
        <fullName evidence="5">TetR/AcrR family transcriptional regulator</fullName>
    </submittedName>
</protein>
<dbReference type="Proteomes" id="UP001272987">
    <property type="component" value="Unassembled WGS sequence"/>
</dbReference>
<feature type="DNA-binding region" description="H-T-H motif" evidence="2">
    <location>
        <begin position="32"/>
        <end position="51"/>
    </location>
</feature>
<dbReference type="Gene3D" id="1.10.10.60">
    <property type="entry name" value="Homeodomain-like"/>
    <property type="match status" value="1"/>
</dbReference>
<feature type="domain" description="HTH tetR-type" evidence="4">
    <location>
        <begin position="9"/>
        <end position="69"/>
    </location>
</feature>
<feature type="region of interest" description="Disordered" evidence="3">
    <location>
        <begin position="94"/>
        <end position="125"/>
    </location>
</feature>
<dbReference type="GeneID" id="69809231"/>
<accession>A0AAP6EKP7</accession>
<dbReference type="Proteomes" id="UP001282288">
    <property type="component" value="Unassembled WGS sequence"/>
</dbReference>
<evidence type="ECO:0000313" key="8">
    <source>
        <dbReference type="Proteomes" id="UP001282288"/>
    </source>
</evidence>
<evidence type="ECO:0000259" key="4">
    <source>
        <dbReference type="PROSITE" id="PS50977"/>
    </source>
</evidence>
<evidence type="ECO:0000256" key="3">
    <source>
        <dbReference type="SAM" id="MobiDB-lite"/>
    </source>
</evidence>
<dbReference type="GO" id="GO:0003677">
    <property type="term" value="F:DNA binding"/>
    <property type="evidence" value="ECO:0007669"/>
    <property type="project" value="UniProtKB-UniRule"/>
</dbReference>
<evidence type="ECO:0000313" key="5">
    <source>
        <dbReference type="EMBL" id="MDX2966497.1"/>
    </source>
</evidence>
<evidence type="ECO:0000313" key="7">
    <source>
        <dbReference type="Proteomes" id="UP001272987"/>
    </source>
</evidence>
<dbReference type="RefSeq" id="WP_010360747.1">
    <property type="nucleotide sequence ID" value="NZ_BCMK01000089.1"/>
</dbReference>
<keyword evidence="1 2" id="KW-0238">DNA-binding</keyword>
<reference evidence="5 7" key="1">
    <citation type="journal article" date="2023" name="Microb. Genom.">
        <title>Mesoterricola silvestris gen. nov., sp. nov., Mesoterricola sediminis sp. nov., Geothrix oryzae sp. nov., Geothrix edaphica sp. nov., Geothrix rubra sp. nov., and Geothrix limicola sp. nov., six novel members of Acidobacteriota isolated from soils.</title>
        <authorList>
            <person name="Weisberg A.J."/>
            <person name="Pearce E."/>
            <person name="Kramer C.G."/>
            <person name="Chang J.H."/>
            <person name="Clarke C.R."/>
        </authorList>
    </citation>
    <scope>NUCLEOTIDE SEQUENCE</scope>
    <source>
        <strain evidence="6 7">NB05-1H</strain>
        <strain evidence="5">NRRL_B-16521</strain>
    </source>
</reference>
<organism evidence="5 8">
    <name type="scientific">Streptomyces acidiscabies</name>
    <dbReference type="NCBI Taxonomy" id="42234"/>
    <lineage>
        <taxon>Bacteria</taxon>
        <taxon>Bacillati</taxon>
        <taxon>Actinomycetota</taxon>
        <taxon>Actinomycetes</taxon>
        <taxon>Kitasatosporales</taxon>
        <taxon>Streptomycetaceae</taxon>
        <taxon>Streptomyces</taxon>
    </lineage>
</organism>
<dbReference type="Gene3D" id="1.10.357.10">
    <property type="entry name" value="Tetracycline Repressor, domain 2"/>
    <property type="match status" value="1"/>
</dbReference>